<sequence length="605" mass="68624">MESMTSFFWKDGEQPPHPAVKLPKRTKIVPKHEEEQDVQNKGSKAQVAGGPKAALPNSGATFSTGSLPHKTHDTAGRSTTLQQMMTDTLVEKIIKMALPPSSKTAKATIATRMAYGKNRPGLSVPITSRNFIQMNSRLGIPFIVLDEIITFINWENISLTLCIMLIYTYLVLKPVTVLGCGPPFCLLFGIMVPQYLHVHKPNHIRDNLVDVNRTPSQGPPIRKPILPDPVPELSQEFILNLTDLQNHMMLYVNAYDFTVFILKKFAFFINEQVSSLSFIVILIVALFNFIFLERIWPYLPVKMCLIALGWGGIIASHPSNKDRILKWLNAEETRLDYLSICRRYEHTLYEHMRFVEAREQKVVTIFEIQRYSETDKHKEWRKVGFSTDDYALFSKLRINELNISDFCCKELSFVHPPEDWEWVPGSGWTLDLDPKEWVEESFIQYVEVDSESKWVYDIELDGTHGQFRRRMWTNICRRKIVLKKVYGPGASNSHSVGSGAHGPDGQRSTSETVNGSASVGKHTRRSSLHQMDTTSDDIEEVVNPLRKDTYSEGKLHGITLGSMSGGITQDSTNLRSAVSDGSDHELNHDETISEMDYSDILNTSV</sequence>
<evidence type="ECO:0000256" key="3">
    <source>
        <dbReference type="ARBA" id="ARBA00022989"/>
    </source>
</evidence>
<dbReference type="InterPro" id="IPR010482">
    <property type="entry name" value="TECPR1-like_DysF"/>
</dbReference>
<accession>J7S577</accession>
<evidence type="ECO:0000256" key="4">
    <source>
        <dbReference type="ARBA" id="ARBA00023136"/>
    </source>
</evidence>
<feature type="domain" description="TECPR1-like DysF" evidence="8">
    <location>
        <begin position="120"/>
        <end position="473"/>
    </location>
</feature>
<keyword evidence="5" id="KW-0576">Peroxisome</keyword>
<keyword evidence="10" id="KW-1185">Reference proteome</keyword>
<dbReference type="eggNOG" id="ENOG502QQTF">
    <property type="taxonomic scope" value="Eukaryota"/>
</dbReference>
<feature type="region of interest" description="Disordered" evidence="6">
    <location>
        <begin position="571"/>
        <end position="605"/>
    </location>
</feature>
<feature type="transmembrane region" description="Helical" evidence="7">
    <location>
        <begin position="175"/>
        <end position="196"/>
    </location>
</feature>
<keyword evidence="4 7" id="KW-0472">Membrane</keyword>
<reference evidence="10" key="2">
    <citation type="submission" date="2012-08" db="EMBL/GenBank/DDBJ databases">
        <title>Genome sequence of Kazachstania naganishii.</title>
        <authorList>
            <person name="Gordon J.L."/>
            <person name="Armisen D."/>
            <person name="Proux-Wera E."/>
            <person name="OhEigeartaigh S.S."/>
            <person name="Byrne K.P."/>
            <person name="Wolfe K.H."/>
        </authorList>
    </citation>
    <scope>NUCLEOTIDE SEQUENCE [LARGE SCALE GENOMIC DNA]</scope>
    <source>
        <strain evidence="10">ATCC MYA-139 / BCRC 22969 / CBS 8797 / CCRC 22969 / KCTC 17520 / NBRC 10181 / NCYC 3082</strain>
    </source>
</reference>
<evidence type="ECO:0000313" key="9">
    <source>
        <dbReference type="EMBL" id="CCK69714.1"/>
    </source>
</evidence>
<evidence type="ECO:0000256" key="2">
    <source>
        <dbReference type="ARBA" id="ARBA00022692"/>
    </source>
</evidence>
<protein>
    <recommendedName>
        <fullName evidence="8">TECPR1-like DysF domain-containing protein</fullName>
    </recommendedName>
</protein>
<dbReference type="PANTHER" id="PTHR28304:SF2">
    <property type="entry name" value="PEROXISOMAL MEMBRANE PROTEIN PEX29"/>
    <property type="match status" value="1"/>
</dbReference>
<gene>
    <name evidence="9" type="primary">KNAG0C06180</name>
    <name evidence="9" type="ordered locus">KNAG_0C06180</name>
</gene>
<feature type="region of interest" description="Disordered" evidence="6">
    <location>
        <begin position="492"/>
        <end position="536"/>
    </location>
</feature>
<dbReference type="OMA" id="QNCMDDF"/>
<evidence type="ECO:0000256" key="1">
    <source>
        <dbReference type="ARBA" id="ARBA00004585"/>
    </source>
</evidence>
<keyword evidence="3 7" id="KW-1133">Transmembrane helix</keyword>
<dbReference type="RefSeq" id="XP_022463960.1">
    <property type="nucleotide sequence ID" value="XM_022607356.1"/>
</dbReference>
<dbReference type="KEGG" id="kng:KNAG_0C06180"/>
<evidence type="ECO:0000256" key="5">
    <source>
        <dbReference type="ARBA" id="ARBA00023140"/>
    </source>
</evidence>
<dbReference type="OrthoDB" id="74314at2759"/>
<evidence type="ECO:0000259" key="8">
    <source>
        <dbReference type="Pfam" id="PF06398"/>
    </source>
</evidence>
<comment type="subcellular location">
    <subcellularLocation>
        <location evidence="1">Peroxisome membrane</location>
        <topology evidence="1">Multi-pass membrane protein</topology>
    </subcellularLocation>
</comment>
<dbReference type="EMBL" id="HE978316">
    <property type="protein sequence ID" value="CCK69714.1"/>
    <property type="molecule type" value="Genomic_DNA"/>
</dbReference>
<dbReference type="PANTHER" id="PTHR28304">
    <property type="entry name" value="PEROXISOMAL MEMBRANE PROTEIN PEX29"/>
    <property type="match status" value="1"/>
</dbReference>
<dbReference type="STRING" id="1071383.J7S577"/>
<keyword evidence="2 7" id="KW-0812">Transmembrane</keyword>
<organism evidence="9 10">
    <name type="scientific">Huiozyma naganishii (strain ATCC MYA-139 / BCRC 22969 / CBS 8797 / KCTC 17520 / NBRC 10181 / NCYC 3082 / Yp74L-3)</name>
    <name type="common">Yeast</name>
    <name type="synonym">Kazachstania naganishii</name>
    <dbReference type="NCBI Taxonomy" id="1071383"/>
    <lineage>
        <taxon>Eukaryota</taxon>
        <taxon>Fungi</taxon>
        <taxon>Dikarya</taxon>
        <taxon>Ascomycota</taxon>
        <taxon>Saccharomycotina</taxon>
        <taxon>Saccharomycetes</taxon>
        <taxon>Saccharomycetales</taxon>
        <taxon>Saccharomycetaceae</taxon>
        <taxon>Huiozyma</taxon>
    </lineage>
</organism>
<feature type="compositionally biased region" description="Basic and acidic residues" evidence="6">
    <location>
        <begin position="581"/>
        <end position="591"/>
    </location>
</feature>
<dbReference type="GO" id="GO:0005783">
    <property type="term" value="C:endoplasmic reticulum"/>
    <property type="evidence" value="ECO:0007669"/>
    <property type="project" value="EnsemblFungi"/>
</dbReference>
<feature type="transmembrane region" description="Helical" evidence="7">
    <location>
        <begin position="273"/>
        <end position="292"/>
    </location>
</feature>
<proteinExistence type="predicted"/>
<feature type="region of interest" description="Disordered" evidence="6">
    <location>
        <begin position="1"/>
        <end position="74"/>
    </location>
</feature>
<dbReference type="HOGENOM" id="CLU_023118_1_0_1"/>
<name>J7S577_HUIN7</name>
<dbReference type="InterPro" id="IPR052816">
    <property type="entry name" value="Peroxisomal_Membrane_PEX28-32"/>
</dbReference>
<feature type="compositionally biased region" description="Polar residues" evidence="6">
    <location>
        <begin position="506"/>
        <end position="517"/>
    </location>
</feature>
<dbReference type="GO" id="GO:0005778">
    <property type="term" value="C:peroxisomal membrane"/>
    <property type="evidence" value="ECO:0007669"/>
    <property type="project" value="UniProtKB-SubCell"/>
</dbReference>
<feature type="transmembrane region" description="Helical" evidence="7">
    <location>
        <begin position="138"/>
        <end position="169"/>
    </location>
</feature>
<evidence type="ECO:0000256" key="7">
    <source>
        <dbReference type="SAM" id="Phobius"/>
    </source>
</evidence>
<dbReference type="Pfam" id="PF06398">
    <property type="entry name" value="Pex24p"/>
    <property type="match status" value="1"/>
</dbReference>
<dbReference type="GeneID" id="34525394"/>
<dbReference type="Proteomes" id="UP000006310">
    <property type="component" value="Chromosome 3"/>
</dbReference>
<evidence type="ECO:0000256" key="6">
    <source>
        <dbReference type="SAM" id="MobiDB-lite"/>
    </source>
</evidence>
<dbReference type="AlphaFoldDB" id="J7S577"/>
<evidence type="ECO:0000313" key="10">
    <source>
        <dbReference type="Proteomes" id="UP000006310"/>
    </source>
</evidence>
<reference evidence="9 10" key="1">
    <citation type="journal article" date="2011" name="Proc. Natl. Acad. Sci. U.S.A.">
        <title>Evolutionary erosion of yeast sex chromosomes by mating-type switching accidents.</title>
        <authorList>
            <person name="Gordon J.L."/>
            <person name="Armisen D."/>
            <person name="Proux-Wera E."/>
            <person name="Oheigeartaigh S.S."/>
            <person name="Byrne K.P."/>
            <person name="Wolfe K.H."/>
        </authorList>
    </citation>
    <scope>NUCLEOTIDE SEQUENCE [LARGE SCALE GENOMIC DNA]</scope>
    <source>
        <strain evidence="10">ATCC MYA-139 / BCRC 22969 / CBS 8797 / CCRC 22969 / KCTC 17520 / NBRC 10181 / NCYC 3082</strain>
    </source>
</reference>
<dbReference type="GO" id="GO:0032581">
    <property type="term" value="P:ER-dependent peroxisome organization"/>
    <property type="evidence" value="ECO:0007669"/>
    <property type="project" value="EnsemblFungi"/>
</dbReference>